<evidence type="ECO:0000313" key="1">
    <source>
        <dbReference type="Proteomes" id="UP000887580"/>
    </source>
</evidence>
<proteinExistence type="predicted"/>
<reference evidence="2" key="1">
    <citation type="submission" date="2022-11" db="UniProtKB">
        <authorList>
            <consortium name="WormBaseParasite"/>
        </authorList>
    </citation>
    <scope>IDENTIFICATION</scope>
</reference>
<name>A0AC35FXR5_9BILA</name>
<dbReference type="WBParaSite" id="PS1159_v2.g21377.t1">
    <property type="protein sequence ID" value="PS1159_v2.g21377.t1"/>
    <property type="gene ID" value="PS1159_v2.g21377"/>
</dbReference>
<dbReference type="Proteomes" id="UP000887580">
    <property type="component" value="Unplaced"/>
</dbReference>
<accession>A0AC35FXR5</accession>
<organism evidence="1 2">
    <name type="scientific">Panagrolaimus sp. PS1159</name>
    <dbReference type="NCBI Taxonomy" id="55785"/>
    <lineage>
        <taxon>Eukaryota</taxon>
        <taxon>Metazoa</taxon>
        <taxon>Ecdysozoa</taxon>
        <taxon>Nematoda</taxon>
        <taxon>Chromadorea</taxon>
        <taxon>Rhabditida</taxon>
        <taxon>Tylenchina</taxon>
        <taxon>Panagrolaimomorpha</taxon>
        <taxon>Panagrolaimoidea</taxon>
        <taxon>Panagrolaimidae</taxon>
        <taxon>Panagrolaimus</taxon>
    </lineage>
</organism>
<evidence type="ECO:0000313" key="2">
    <source>
        <dbReference type="WBParaSite" id="PS1159_v2.g21377.t1"/>
    </source>
</evidence>
<protein>
    <submittedName>
        <fullName evidence="2">Uncharacterized protein</fullName>
    </submittedName>
</protein>
<sequence length="524" mass="60990">MSKVSKKKNVKSLLASVIGSDNLLFIQIIEERSLKLYKYWDVSTVKKLLDSLLPFKDQLKAVFLNASKIRTSEYSSSYESSKAIKDFLLRHSIPFHFFSVTFTFSLNVLVAANFNPSIKDYVVFLNVGENDLIYKLYQFTSKGYEFVMTMENKENDLEKFTKSLSELMKVFTVKKLILFTLVKDNNIFFKKTEAHLKTSKLLFIKDKLIVVDYKKLIETEVSGRSIAEMGKWLFDRSYVRFNIVPFIEQTFKIFGIIGDSRKGHIFVQQGKETPFKEFIVVEKSVQQVTMMQYEEKMHEVLETLKLDHNCHRRKIILLFESECFPEIKIESIIIPEIKELPKKLNGICDMKIPVIGFFDSSAVICVYKNDGYKFLNSWNGLYGNGLFINFEESKAEYGMESIKADKTKMSSVVYNLIKIMSMPSEKFVEKEEWKYVITKNSENPVLIEFVNHEGRKQAGTPSFLMAMLLKEILKRIKNELNEEKPKEIGLCFFDKMFEDEKKRVENGLKEACELLKVGCKFIDV</sequence>